<accession>A0ACD3BGP0</accession>
<evidence type="ECO:0000313" key="1">
    <source>
        <dbReference type="EMBL" id="TFK76727.1"/>
    </source>
</evidence>
<organism evidence="1 2">
    <name type="scientific">Pluteus cervinus</name>
    <dbReference type="NCBI Taxonomy" id="181527"/>
    <lineage>
        <taxon>Eukaryota</taxon>
        <taxon>Fungi</taxon>
        <taxon>Dikarya</taxon>
        <taxon>Basidiomycota</taxon>
        <taxon>Agaricomycotina</taxon>
        <taxon>Agaricomycetes</taxon>
        <taxon>Agaricomycetidae</taxon>
        <taxon>Agaricales</taxon>
        <taxon>Pluteineae</taxon>
        <taxon>Pluteaceae</taxon>
        <taxon>Pluteus</taxon>
    </lineage>
</organism>
<protein>
    <submittedName>
        <fullName evidence="1">ATP11-domain-containing protein</fullName>
    </submittedName>
</protein>
<reference evidence="1 2" key="1">
    <citation type="journal article" date="2019" name="Nat. Ecol. Evol.">
        <title>Megaphylogeny resolves global patterns of mushroom evolution.</title>
        <authorList>
            <person name="Varga T."/>
            <person name="Krizsan K."/>
            <person name="Foldi C."/>
            <person name="Dima B."/>
            <person name="Sanchez-Garcia M."/>
            <person name="Sanchez-Ramirez S."/>
            <person name="Szollosi G.J."/>
            <person name="Szarkandi J.G."/>
            <person name="Papp V."/>
            <person name="Albert L."/>
            <person name="Andreopoulos W."/>
            <person name="Angelini C."/>
            <person name="Antonin V."/>
            <person name="Barry K.W."/>
            <person name="Bougher N.L."/>
            <person name="Buchanan P."/>
            <person name="Buyck B."/>
            <person name="Bense V."/>
            <person name="Catcheside P."/>
            <person name="Chovatia M."/>
            <person name="Cooper J."/>
            <person name="Damon W."/>
            <person name="Desjardin D."/>
            <person name="Finy P."/>
            <person name="Geml J."/>
            <person name="Haridas S."/>
            <person name="Hughes K."/>
            <person name="Justo A."/>
            <person name="Karasinski D."/>
            <person name="Kautmanova I."/>
            <person name="Kiss B."/>
            <person name="Kocsube S."/>
            <person name="Kotiranta H."/>
            <person name="LaButti K.M."/>
            <person name="Lechner B.E."/>
            <person name="Liimatainen K."/>
            <person name="Lipzen A."/>
            <person name="Lukacs Z."/>
            <person name="Mihaltcheva S."/>
            <person name="Morgado L.N."/>
            <person name="Niskanen T."/>
            <person name="Noordeloos M.E."/>
            <person name="Ohm R.A."/>
            <person name="Ortiz-Santana B."/>
            <person name="Ovrebo C."/>
            <person name="Racz N."/>
            <person name="Riley R."/>
            <person name="Savchenko A."/>
            <person name="Shiryaev A."/>
            <person name="Soop K."/>
            <person name="Spirin V."/>
            <person name="Szebenyi C."/>
            <person name="Tomsovsky M."/>
            <person name="Tulloss R.E."/>
            <person name="Uehling J."/>
            <person name="Grigoriev I.V."/>
            <person name="Vagvolgyi C."/>
            <person name="Papp T."/>
            <person name="Martin F.M."/>
            <person name="Miettinen O."/>
            <person name="Hibbett D.S."/>
            <person name="Nagy L.G."/>
        </authorList>
    </citation>
    <scope>NUCLEOTIDE SEQUENCE [LARGE SCALE GENOMIC DNA]</scope>
    <source>
        <strain evidence="1 2">NL-1719</strain>
    </source>
</reference>
<proteinExistence type="predicted"/>
<evidence type="ECO:0000313" key="2">
    <source>
        <dbReference type="Proteomes" id="UP000308600"/>
    </source>
</evidence>
<gene>
    <name evidence="1" type="ORF">BDN72DRAFT_753576</name>
</gene>
<name>A0ACD3BGP0_9AGAR</name>
<dbReference type="Proteomes" id="UP000308600">
    <property type="component" value="Unassembled WGS sequence"/>
</dbReference>
<sequence>MLRPGASLFHTSPVAEKTVKEKVTEVADKVNMGVGKGLASAIDKGEQVTKATKESLGEFSCTPYAIRTGSLSVYPSRRLHTPSVDYEARYAEKLNQRAAEKGLSVDELRAKLKEEEKARRERERDNSATAAKTAAPSSTEGPAGATSEKVAYKPPNARKDSAPVQPLSSLLNVPKILSQPHTSAQVGGLWTAYHLSRSGGTGRGYVCAAIPLELYEKMAATGTKYPSFVVPVPRPKASDVSTALSSSAEAKSEETPYEFYFLQWDFHGYPPVPSALEDPFNPPRPDPTSGIPQTSTVLFTPLQEYKSRGSYATPYLVLTHYTDLAKTHGVVLMRGEITPSSAQAGAGVDGRYMLSQEDGQLLSMALQKFYLWDAKSSEGTGAQVLKAFHEKPELFNWEDLLKHANYGI</sequence>
<keyword evidence="2" id="KW-1185">Reference proteome</keyword>
<dbReference type="EMBL" id="ML208259">
    <property type="protein sequence ID" value="TFK76727.1"/>
    <property type="molecule type" value="Genomic_DNA"/>
</dbReference>